<comment type="caution">
    <text evidence="4">The sequence shown here is derived from an EMBL/GenBank/DDBJ whole genome shotgun (WGS) entry which is preliminary data.</text>
</comment>
<keyword evidence="2" id="KW-0479">Metal-binding</keyword>
<evidence type="ECO:0000259" key="3">
    <source>
        <dbReference type="Pfam" id="PF01557"/>
    </source>
</evidence>
<dbReference type="PANTHER" id="PTHR42796:SF4">
    <property type="entry name" value="FUMARYLACETOACETATE HYDROLASE DOMAIN-CONTAINING PROTEIN 2A"/>
    <property type="match status" value="1"/>
</dbReference>
<name>A0A843AM46_METFO</name>
<reference evidence="4" key="1">
    <citation type="submission" date="2020-10" db="EMBL/GenBank/DDBJ databases">
        <title>Dehalococcoides mccartyi of a TCE/Cr reducing biochatode.</title>
        <authorList>
            <person name="Matturro B."/>
        </authorList>
    </citation>
    <scope>NUCLEOTIDE SEQUENCE</scope>
    <source>
        <strain evidence="4">Bin2</strain>
    </source>
</reference>
<dbReference type="GO" id="GO:0016853">
    <property type="term" value="F:isomerase activity"/>
    <property type="evidence" value="ECO:0007669"/>
    <property type="project" value="UniProtKB-ARBA"/>
</dbReference>
<dbReference type="GO" id="GO:0046872">
    <property type="term" value="F:metal ion binding"/>
    <property type="evidence" value="ECO:0007669"/>
    <property type="project" value="UniProtKB-KW"/>
</dbReference>
<evidence type="ECO:0000256" key="2">
    <source>
        <dbReference type="ARBA" id="ARBA00022723"/>
    </source>
</evidence>
<accession>A0A843AM46</accession>
<evidence type="ECO:0000313" key="4">
    <source>
        <dbReference type="EMBL" id="MBF4474876.1"/>
    </source>
</evidence>
<gene>
    <name evidence="4" type="ORF">ISP06_05315</name>
</gene>
<dbReference type="Pfam" id="PF01557">
    <property type="entry name" value="FAA_hydrolase"/>
    <property type="match status" value="1"/>
</dbReference>
<dbReference type="Gene3D" id="3.90.850.10">
    <property type="entry name" value="Fumarylacetoacetase-like, C-terminal domain"/>
    <property type="match status" value="1"/>
</dbReference>
<dbReference type="Proteomes" id="UP000606900">
    <property type="component" value="Unassembled WGS sequence"/>
</dbReference>
<keyword evidence="4" id="KW-0378">Hydrolase</keyword>
<dbReference type="InterPro" id="IPR011234">
    <property type="entry name" value="Fumarylacetoacetase-like_C"/>
</dbReference>
<dbReference type="InterPro" id="IPR036663">
    <property type="entry name" value="Fumarylacetoacetase_C_sf"/>
</dbReference>
<protein>
    <submittedName>
        <fullName evidence="4">Fumarylacetoacetate hydrolase family protein</fullName>
    </submittedName>
</protein>
<dbReference type="EMBL" id="JADIIL010000019">
    <property type="protein sequence ID" value="MBF4474876.1"/>
    <property type="molecule type" value="Genomic_DNA"/>
</dbReference>
<dbReference type="AlphaFoldDB" id="A0A843AM46"/>
<sequence length="258" mass="28843">MRLIRFKTGTEEKNGVVVNGGLVEIPHSLLEASQPPFDDLERKEFYSLDDVNILPPVQPSKVVCVGLNYRDHAQELNMDLPEEPILFIKPPTTVIGPDNPIIYPPQCHQLDYEAELAVVIGRETRFTSKNDARDHIAGYTILNDVTARDLQRKDGQWTRAKSFDTFCPIGPWIETDMDPSHQDISLKLNGEVKQNSNTENMIFSVEELVEFISHIMTLNQGDIIATGTPPGVGSMNVEDIVEVKIEGIGTLSNKIKGY</sequence>
<organism evidence="4 5">
    <name type="scientific">Methanobacterium formicicum</name>
    <dbReference type="NCBI Taxonomy" id="2162"/>
    <lineage>
        <taxon>Archaea</taxon>
        <taxon>Methanobacteriati</taxon>
        <taxon>Methanobacteriota</taxon>
        <taxon>Methanomada group</taxon>
        <taxon>Methanobacteria</taxon>
        <taxon>Methanobacteriales</taxon>
        <taxon>Methanobacteriaceae</taxon>
        <taxon>Methanobacterium</taxon>
    </lineage>
</organism>
<dbReference type="PANTHER" id="PTHR42796">
    <property type="entry name" value="FUMARYLACETOACETATE HYDROLASE DOMAIN-CONTAINING PROTEIN 2A-RELATED"/>
    <property type="match status" value="1"/>
</dbReference>
<feature type="domain" description="Fumarylacetoacetase-like C-terminal" evidence="3">
    <location>
        <begin position="61"/>
        <end position="255"/>
    </location>
</feature>
<dbReference type="InterPro" id="IPR051121">
    <property type="entry name" value="FAH"/>
</dbReference>
<proteinExistence type="inferred from homology"/>
<dbReference type="GO" id="GO:0016787">
    <property type="term" value="F:hydrolase activity"/>
    <property type="evidence" value="ECO:0007669"/>
    <property type="project" value="UniProtKB-KW"/>
</dbReference>
<comment type="similarity">
    <text evidence="1">Belongs to the FAH family.</text>
</comment>
<dbReference type="RefSeq" id="WP_276698913.1">
    <property type="nucleotide sequence ID" value="NZ_JADIIL010000019.1"/>
</dbReference>
<dbReference type="SUPFAM" id="SSF56529">
    <property type="entry name" value="FAH"/>
    <property type="match status" value="1"/>
</dbReference>
<dbReference type="FunFam" id="3.90.850.10:FF:000002">
    <property type="entry name" value="2-hydroxyhepta-2,4-diene-1,7-dioate isomerase"/>
    <property type="match status" value="1"/>
</dbReference>
<evidence type="ECO:0000256" key="1">
    <source>
        <dbReference type="ARBA" id="ARBA00010211"/>
    </source>
</evidence>
<evidence type="ECO:0000313" key="5">
    <source>
        <dbReference type="Proteomes" id="UP000606900"/>
    </source>
</evidence>
<dbReference type="GO" id="GO:0019752">
    <property type="term" value="P:carboxylic acid metabolic process"/>
    <property type="evidence" value="ECO:0007669"/>
    <property type="project" value="UniProtKB-ARBA"/>
</dbReference>